<dbReference type="PROSITE" id="PS00061">
    <property type="entry name" value="ADH_SHORT"/>
    <property type="match status" value="1"/>
</dbReference>
<dbReference type="GO" id="GO:0032787">
    <property type="term" value="P:monocarboxylic acid metabolic process"/>
    <property type="evidence" value="ECO:0007669"/>
    <property type="project" value="UniProtKB-ARBA"/>
</dbReference>
<evidence type="ECO:0000256" key="2">
    <source>
        <dbReference type="ARBA" id="ARBA00023002"/>
    </source>
</evidence>
<name>A0A1L7LHF4_9STRE</name>
<accession>A0A1L7LHF4</accession>
<dbReference type="EMBL" id="AP014612">
    <property type="protein sequence ID" value="BAQ23645.1"/>
    <property type="molecule type" value="Genomic_DNA"/>
</dbReference>
<dbReference type="PANTHER" id="PTHR42879">
    <property type="entry name" value="3-OXOACYL-(ACYL-CARRIER-PROTEIN) REDUCTASE"/>
    <property type="match status" value="1"/>
</dbReference>
<keyword evidence="4" id="KW-1185">Reference proteome</keyword>
<dbReference type="GO" id="GO:0016491">
    <property type="term" value="F:oxidoreductase activity"/>
    <property type="evidence" value="ECO:0007669"/>
    <property type="project" value="UniProtKB-KW"/>
</dbReference>
<dbReference type="Pfam" id="PF13561">
    <property type="entry name" value="adh_short_C2"/>
    <property type="match status" value="1"/>
</dbReference>
<organism evidence="3 4">
    <name type="scientific">Streptococcus troglodytae</name>
    <dbReference type="NCBI Taxonomy" id="1111760"/>
    <lineage>
        <taxon>Bacteria</taxon>
        <taxon>Bacillati</taxon>
        <taxon>Bacillota</taxon>
        <taxon>Bacilli</taxon>
        <taxon>Lactobacillales</taxon>
        <taxon>Streptococcaceae</taxon>
        <taxon>Streptococcus</taxon>
    </lineage>
</organism>
<proteinExistence type="inferred from homology"/>
<dbReference type="AlphaFoldDB" id="A0A1L7LHF4"/>
<evidence type="ECO:0000313" key="4">
    <source>
        <dbReference type="Proteomes" id="UP000217758"/>
    </source>
</evidence>
<dbReference type="PRINTS" id="PR00080">
    <property type="entry name" value="SDRFAMILY"/>
</dbReference>
<dbReference type="PANTHER" id="PTHR42879:SF2">
    <property type="entry name" value="3-OXOACYL-[ACYL-CARRIER-PROTEIN] REDUCTASE FABG"/>
    <property type="match status" value="1"/>
</dbReference>
<keyword evidence="2" id="KW-0560">Oxidoreductase</keyword>
<evidence type="ECO:0000256" key="1">
    <source>
        <dbReference type="ARBA" id="ARBA00006484"/>
    </source>
</evidence>
<dbReference type="Gene3D" id="3.40.50.720">
    <property type="entry name" value="NAD(P)-binding Rossmann-like Domain"/>
    <property type="match status" value="1"/>
</dbReference>
<comment type="similarity">
    <text evidence="1">Belongs to the short-chain dehydrogenases/reductases (SDR) family.</text>
</comment>
<dbReference type="InterPro" id="IPR002347">
    <property type="entry name" value="SDR_fam"/>
</dbReference>
<dbReference type="FunFam" id="3.40.50.720:FF:000173">
    <property type="entry name" value="3-oxoacyl-[acyl-carrier protein] reductase"/>
    <property type="match status" value="1"/>
</dbReference>
<dbReference type="Proteomes" id="UP000217758">
    <property type="component" value="Chromosome"/>
</dbReference>
<dbReference type="KEGG" id="strg:SRT_03840"/>
<dbReference type="InterPro" id="IPR050259">
    <property type="entry name" value="SDR"/>
</dbReference>
<gene>
    <name evidence="3" type="primary">fabG</name>
    <name evidence="3" type="ORF">SRT_03840</name>
</gene>
<dbReference type="InterPro" id="IPR036291">
    <property type="entry name" value="NAD(P)-bd_dom_sf"/>
</dbReference>
<dbReference type="PRINTS" id="PR00081">
    <property type="entry name" value="GDHRDH"/>
</dbReference>
<reference evidence="3 4" key="1">
    <citation type="journal article" date="2016" name="Microbiol. Immunol.">
        <title>Complete genome sequence of Streptococcus troglodytae TKU31 isolated from the oral cavity of a chimpanzee (Pan troglodytes).</title>
        <authorList>
            <person name="Okamoto M."/>
            <person name="Naito M."/>
            <person name="Miyanohara M."/>
            <person name="Imai S."/>
            <person name="Nomura Y."/>
            <person name="Saito W."/>
            <person name="Momoi Y."/>
            <person name="Takada K."/>
            <person name="Miyabe-Nishiwaki T."/>
            <person name="Tomonaga M."/>
            <person name="Hanada N."/>
        </authorList>
    </citation>
    <scope>NUCLEOTIDE SEQUENCE [LARGE SCALE GENOMIC DNA]</scope>
    <source>
        <strain evidence="4">TKU 31</strain>
    </source>
</reference>
<evidence type="ECO:0000313" key="3">
    <source>
        <dbReference type="EMBL" id="BAQ23645.1"/>
    </source>
</evidence>
<protein>
    <submittedName>
        <fullName evidence="3">3-ketoacyl-ACP reductase</fullName>
    </submittedName>
</protein>
<dbReference type="InterPro" id="IPR020904">
    <property type="entry name" value="Sc_DH/Rdtase_CS"/>
</dbReference>
<sequence>MVDEATEALGSIDILVNNAGITNDKLMLKMTEEDFERVLKINLTGSFNMTKAVLKPMTKARQGAIINMSSVVGLTGNVGQANYAASKAGLIGFTKAVAREVAARNVRVNAIAPGFIESEMTERIPDKMKDAMLNQIPMKAFGKTENVAEVAMFLAQQDYLTGQVIAIDGGMTMQ</sequence>
<dbReference type="SUPFAM" id="SSF51735">
    <property type="entry name" value="NAD(P)-binding Rossmann-fold domains"/>
    <property type="match status" value="1"/>
</dbReference>